<accession>A0AAV6UNP7</accession>
<dbReference type="PANTHER" id="PTHR48407:SF1">
    <property type="entry name" value="CRANIOFACIAL DEVELOPMENT PROTEIN 1"/>
    <property type="match status" value="1"/>
</dbReference>
<dbReference type="EMBL" id="JAFNEN010000324">
    <property type="protein sequence ID" value="KAG8185815.1"/>
    <property type="molecule type" value="Genomic_DNA"/>
</dbReference>
<feature type="region of interest" description="Disordered" evidence="3">
    <location>
        <begin position="1"/>
        <end position="48"/>
    </location>
</feature>
<feature type="compositionally biased region" description="Basic and acidic residues" evidence="3">
    <location>
        <begin position="108"/>
        <end position="120"/>
    </location>
</feature>
<dbReference type="InterPro" id="IPR011421">
    <property type="entry name" value="BCNT-C"/>
</dbReference>
<gene>
    <name evidence="5" type="ORF">JTE90_002040</name>
</gene>
<dbReference type="AlphaFoldDB" id="A0AAV6UNP7"/>
<feature type="compositionally biased region" description="Acidic residues" evidence="3">
    <location>
        <begin position="9"/>
        <end position="21"/>
    </location>
</feature>
<proteinExistence type="predicted"/>
<evidence type="ECO:0000313" key="6">
    <source>
        <dbReference type="Proteomes" id="UP000827092"/>
    </source>
</evidence>
<evidence type="ECO:0000256" key="2">
    <source>
        <dbReference type="ARBA" id="ARBA00030244"/>
    </source>
</evidence>
<dbReference type="PANTHER" id="PTHR48407">
    <property type="entry name" value="CRANIOFACIAL DEVELOPMENT PROTEIN 1"/>
    <property type="match status" value="1"/>
</dbReference>
<dbReference type="Proteomes" id="UP000827092">
    <property type="component" value="Unassembled WGS sequence"/>
</dbReference>
<feature type="domain" description="BCNT-C" evidence="4">
    <location>
        <begin position="128"/>
        <end position="210"/>
    </location>
</feature>
<protein>
    <recommendedName>
        <fullName evidence="1">Craniofacial development protein 1</fullName>
    </recommendedName>
    <alternativeName>
        <fullName evidence="2">Bucentaur</fullName>
    </alternativeName>
</protein>
<comment type="caution">
    <text evidence="5">The sequence shown here is derived from an EMBL/GenBank/DDBJ whole genome shotgun (WGS) entry which is preliminary data.</text>
</comment>
<evidence type="ECO:0000256" key="3">
    <source>
        <dbReference type="SAM" id="MobiDB-lite"/>
    </source>
</evidence>
<reference evidence="5 6" key="1">
    <citation type="journal article" date="2022" name="Nat. Ecol. Evol.">
        <title>A masculinizing supergene underlies an exaggerated male reproductive morph in a spider.</title>
        <authorList>
            <person name="Hendrickx F."/>
            <person name="De Corte Z."/>
            <person name="Sonet G."/>
            <person name="Van Belleghem S.M."/>
            <person name="Kostlbacher S."/>
            <person name="Vangestel C."/>
        </authorList>
    </citation>
    <scope>NUCLEOTIDE SEQUENCE [LARGE SCALE GENOMIC DNA]</scope>
    <source>
        <strain evidence="5">W744_W776</strain>
    </source>
</reference>
<feature type="compositionally biased region" description="Low complexity" evidence="3">
    <location>
        <begin position="70"/>
        <end position="85"/>
    </location>
</feature>
<feature type="compositionally biased region" description="Basic and acidic residues" evidence="3">
    <location>
        <begin position="22"/>
        <end position="32"/>
    </location>
</feature>
<evidence type="ECO:0000256" key="1">
    <source>
        <dbReference type="ARBA" id="ARBA00019033"/>
    </source>
</evidence>
<dbReference type="PROSITE" id="PS51279">
    <property type="entry name" value="BCNT_C"/>
    <property type="match status" value="1"/>
</dbReference>
<organism evidence="5 6">
    <name type="scientific">Oedothorax gibbosus</name>
    <dbReference type="NCBI Taxonomy" id="931172"/>
    <lineage>
        <taxon>Eukaryota</taxon>
        <taxon>Metazoa</taxon>
        <taxon>Ecdysozoa</taxon>
        <taxon>Arthropoda</taxon>
        <taxon>Chelicerata</taxon>
        <taxon>Arachnida</taxon>
        <taxon>Araneae</taxon>
        <taxon>Araneomorphae</taxon>
        <taxon>Entelegynae</taxon>
        <taxon>Araneoidea</taxon>
        <taxon>Linyphiidae</taxon>
        <taxon>Erigoninae</taxon>
        <taxon>Oedothorax</taxon>
    </lineage>
</organism>
<dbReference type="Pfam" id="PF07572">
    <property type="entry name" value="BCNT"/>
    <property type="match status" value="1"/>
</dbReference>
<keyword evidence="6" id="KW-1185">Reference proteome</keyword>
<evidence type="ECO:0000259" key="4">
    <source>
        <dbReference type="PROSITE" id="PS51279"/>
    </source>
</evidence>
<feature type="region of interest" description="Disordered" evidence="3">
    <location>
        <begin position="70"/>
        <end position="148"/>
    </location>
</feature>
<dbReference type="InterPro" id="IPR027124">
    <property type="entry name" value="Swc5/CFDP1/2"/>
</dbReference>
<evidence type="ECO:0000313" key="5">
    <source>
        <dbReference type="EMBL" id="KAG8185815.1"/>
    </source>
</evidence>
<dbReference type="GO" id="GO:0000812">
    <property type="term" value="C:Swr1 complex"/>
    <property type="evidence" value="ECO:0007669"/>
    <property type="project" value="TreeGrafter"/>
</dbReference>
<name>A0AAV6UNP7_9ARAC</name>
<sequence length="210" mass="23639">MAEIHSLSSDEEDGDYVPDDEEIRRAEIELSRNKTMMSSDCDVKDHSVSVVDDKDKAEELWKDFLSDEVNASSSENANSSKASPSDETSASQNLPNNTDLDSKSGTTRQDDGESSIEVKDLPQSVTNLPKKRGLGSFLSQVSQNKKPKMNMLQKSLKDWESFKQDEGISEDLQTFNKGKRGFLERQAFLSRSDLRSFEVEKSMRLSNKKK</sequence>
<feature type="compositionally biased region" description="Polar residues" evidence="3">
    <location>
        <begin position="86"/>
        <end position="107"/>
    </location>
</feature>